<keyword evidence="2" id="KW-1133">Transmembrane helix</keyword>
<evidence type="ECO:0000256" key="1">
    <source>
        <dbReference type="SAM" id="MobiDB-lite"/>
    </source>
</evidence>
<comment type="caution">
    <text evidence="4">The sequence shown here is derived from an EMBL/GenBank/DDBJ whole genome shotgun (WGS) entry which is preliminary data.</text>
</comment>
<name>A0ABS9KN04_9BACT</name>
<dbReference type="InterPro" id="IPR052894">
    <property type="entry name" value="AsmA-related"/>
</dbReference>
<dbReference type="Pfam" id="PF05170">
    <property type="entry name" value="AsmA"/>
    <property type="match status" value="1"/>
</dbReference>
<feature type="region of interest" description="Disordered" evidence="1">
    <location>
        <begin position="1017"/>
        <end position="1045"/>
    </location>
</feature>
<evidence type="ECO:0000256" key="2">
    <source>
        <dbReference type="SAM" id="Phobius"/>
    </source>
</evidence>
<evidence type="ECO:0000313" key="5">
    <source>
        <dbReference type="Proteomes" id="UP001165367"/>
    </source>
</evidence>
<proteinExistence type="predicted"/>
<feature type="transmembrane region" description="Helical" evidence="2">
    <location>
        <begin position="12"/>
        <end position="34"/>
    </location>
</feature>
<sequence length="1045" mass="116123">MKRTLKKVLIKTVKIIGISVVSLIAILFLLPYILPNTISDKVKQLVNRSINGEVNFSKARLTFFNHFPALTMTLQDFSLKGSAPFQRDTLLAANEVAFGINIFSLIKGDIEVDQFFITEGDINVKVNEKGEANYNVYQSSPSSDTNSNSGGDTTAALKIEKIVIEKTDLHYDDLSSAILINAQGLDYTGRGDLSKAIFDLKSHLTVKKFDLYYDRYPYIMQKKIDADLLTSINTNSLALRFPQNTLHINRLPMDFKGSFDFVEGGYDMNFQISSAAADLDDVMTALPPQYQGWLEKTTIKGKTDFKAALVGKYMAASETMPDFSLDLQVRKGSIAYEKAPVALNNLYLDMDYKLPGFDVEKQYLKLDSAFFNIGKDHFSTAVELKGLSSPQIKARANSSLDLASLDQALGLADYDLKGKLTLNFAANGQYATGQNPARRRKDIVITSIPSFTLNAALENGYVHYTPLPKPVEKLAFNMKMACPDNDYHHTNISIENIDVKMMNNFINGFFKIGNAADFPVDAALKASISLPDIAQFYPLDSMELNGKLAVDLRSNGQYISAKKIFPKTEAVFKLQGASIKTKYYPAPIENIQVDATVANKQGTFRDLAVEIQPISFDFEGKPFMIKADLRNLEDIQYDILSKGEVDLGRIYKVFARQGLDVTGTITTDLSLKGSEADAVAKRFAKLRNSGTLKVNDLVVTTEIYPLPFFIDKGWFRFHQDLMKFEQFNARYGSSVISLNGALSNLFRYMAGHGSLQGKFDLRSDRISMDEWMAFNLPAETASSSPVPATGGVILLPPDLDMQLTANVKTIDYNKLRLTDVKGDVQLQNGELKLQQTGFTMAGATTTMDATYKSLSPEKAFFTYHITAKDFDVKKMYNEVELFRELAPAAGKAEGVISLEYSLEGKLDKDMYPIMPSLKGEGVLSIKKVKMKGFRLFSAMGKSTGKDGLKDPDLSKINFKTKIQNNVVTLEKTKIKVAGFRLRMQGQTSLDGKLKLKIRLGLPPLGIIGIPMNITGTGDNPKVRLGKGDELPLEEQEEEKEEQEQE</sequence>
<feature type="domain" description="AsmA" evidence="3">
    <location>
        <begin position="1"/>
        <end position="323"/>
    </location>
</feature>
<feature type="compositionally biased region" description="Acidic residues" evidence="1">
    <location>
        <begin position="1030"/>
        <end position="1045"/>
    </location>
</feature>
<dbReference type="Proteomes" id="UP001165367">
    <property type="component" value="Unassembled WGS sequence"/>
</dbReference>
<dbReference type="PANTHER" id="PTHR30441:SF8">
    <property type="entry name" value="DUF748 DOMAIN-CONTAINING PROTEIN"/>
    <property type="match status" value="1"/>
</dbReference>
<evidence type="ECO:0000313" key="4">
    <source>
        <dbReference type="EMBL" id="MCG2613696.1"/>
    </source>
</evidence>
<keyword evidence="5" id="KW-1185">Reference proteome</keyword>
<dbReference type="RefSeq" id="WP_237869342.1">
    <property type="nucleotide sequence ID" value="NZ_JAKLTR010000003.1"/>
</dbReference>
<protein>
    <submittedName>
        <fullName evidence="4">AsmA family protein</fullName>
    </submittedName>
</protein>
<organism evidence="4 5">
    <name type="scientific">Terrimonas ginsenosidimutans</name>
    <dbReference type="NCBI Taxonomy" id="2908004"/>
    <lineage>
        <taxon>Bacteria</taxon>
        <taxon>Pseudomonadati</taxon>
        <taxon>Bacteroidota</taxon>
        <taxon>Chitinophagia</taxon>
        <taxon>Chitinophagales</taxon>
        <taxon>Chitinophagaceae</taxon>
        <taxon>Terrimonas</taxon>
    </lineage>
</organism>
<gene>
    <name evidence="4" type="ORF">LZZ85_05365</name>
</gene>
<dbReference type="InterPro" id="IPR007844">
    <property type="entry name" value="AsmA"/>
</dbReference>
<keyword evidence="2" id="KW-0472">Membrane</keyword>
<dbReference type="PANTHER" id="PTHR30441">
    <property type="entry name" value="DUF748 DOMAIN-CONTAINING PROTEIN"/>
    <property type="match status" value="1"/>
</dbReference>
<dbReference type="EMBL" id="JAKLTR010000003">
    <property type="protein sequence ID" value="MCG2613696.1"/>
    <property type="molecule type" value="Genomic_DNA"/>
</dbReference>
<evidence type="ECO:0000259" key="3">
    <source>
        <dbReference type="Pfam" id="PF05170"/>
    </source>
</evidence>
<reference evidence="4" key="1">
    <citation type="submission" date="2022-01" db="EMBL/GenBank/DDBJ databases">
        <authorList>
            <person name="Jo J.-H."/>
            <person name="Im W.-T."/>
        </authorList>
    </citation>
    <scope>NUCLEOTIDE SEQUENCE</scope>
    <source>
        <strain evidence="4">NA20</strain>
    </source>
</reference>
<keyword evidence="2" id="KW-0812">Transmembrane</keyword>
<accession>A0ABS9KN04</accession>